<organism evidence="1 2">
    <name type="scientific">Neisseria bacilliformis ATCC BAA-1200</name>
    <dbReference type="NCBI Taxonomy" id="888742"/>
    <lineage>
        <taxon>Bacteria</taxon>
        <taxon>Pseudomonadati</taxon>
        <taxon>Pseudomonadota</taxon>
        <taxon>Betaproteobacteria</taxon>
        <taxon>Neisseriales</taxon>
        <taxon>Neisseriaceae</taxon>
        <taxon>Neisseria</taxon>
    </lineage>
</organism>
<dbReference type="EMBL" id="AFAY01000029">
    <property type="protein sequence ID" value="EGF10925.1"/>
    <property type="molecule type" value="Genomic_DNA"/>
</dbReference>
<dbReference type="AlphaFoldDB" id="F2BC89"/>
<gene>
    <name evidence="1" type="ORF">HMPREF9123_1396</name>
</gene>
<sequence length="42" mass="4581">MVFGCECFQVALNRVRGCAIHPTAAVVLTALKLRFQVAFEAV</sequence>
<evidence type="ECO:0000313" key="1">
    <source>
        <dbReference type="EMBL" id="EGF10925.1"/>
    </source>
</evidence>
<evidence type="ECO:0000313" key="2">
    <source>
        <dbReference type="Proteomes" id="UP000004105"/>
    </source>
</evidence>
<reference evidence="1 2" key="1">
    <citation type="submission" date="2011-02" db="EMBL/GenBank/DDBJ databases">
        <authorList>
            <person name="Muzny D."/>
            <person name="Qin X."/>
            <person name="Deng J."/>
            <person name="Jiang H."/>
            <person name="Liu Y."/>
            <person name="Qu J."/>
            <person name="Song X.-Z."/>
            <person name="Zhang L."/>
            <person name="Thornton R."/>
            <person name="Coyle M."/>
            <person name="Francisco L."/>
            <person name="Jackson L."/>
            <person name="Javaid M."/>
            <person name="Korchina V."/>
            <person name="Kovar C."/>
            <person name="Mata R."/>
            <person name="Mathew T."/>
            <person name="Ngo R."/>
            <person name="Nguyen L."/>
            <person name="Nguyen N."/>
            <person name="Okwuonu G."/>
            <person name="Ongeri F."/>
            <person name="Pham C."/>
            <person name="Simmons D."/>
            <person name="Wilczek-Boney K."/>
            <person name="Hale W."/>
            <person name="Jakkamsetti A."/>
            <person name="Pham P."/>
            <person name="Ruth R."/>
            <person name="San Lucas F."/>
            <person name="Warren J."/>
            <person name="Zhang J."/>
            <person name="Zhao Z."/>
            <person name="Zhou C."/>
            <person name="Zhu D."/>
            <person name="Lee S."/>
            <person name="Bess C."/>
            <person name="Blankenburg K."/>
            <person name="Forbes L."/>
            <person name="Fu Q."/>
            <person name="Gubbala S."/>
            <person name="Hirani K."/>
            <person name="Jayaseelan J.C."/>
            <person name="Lara F."/>
            <person name="Munidasa M."/>
            <person name="Palculict T."/>
            <person name="Patil S."/>
            <person name="Pu L.-L."/>
            <person name="Saada N."/>
            <person name="Tang L."/>
            <person name="Weissenberger G."/>
            <person name="Zhu Y."/>
            <person name="Hemphill L."/>
            <person name="Shang Y."/>
            <person name="Youmans B."/>
            <person name="Ayvaz T."/>
            <person name="Ross M."/>
            <person name="Santibanez J."/>
            <person name="Aqrawi P."/>
            <person name="Gross S."/>
            <person name="Joshi V."/>
            <person name="Fowler G."/>
            <person name="Nazareth L."/>
            <person name="Reid J."/>
            <person name="Worley K."/>
            <person name="Petrosino J."/>
            <person name="Highlander S."/>
            <person name="Gibbs R."/>
        </authorList>
    </citation>
    <scope>NUCLEOTIDE SEQUENCE [LARGE SCALE GENOMIC DNA]</scope>
    <source>
        <strain evidence="1 2">ATCC BAA-1200</strain>
    </source>
</reference>
<accession>F2BC89</accession>
<keyword evidence="2" id="KW-1185">Reference proteome</keyword>
<dbReference type="Proteomes" id="UP000004105">
    <property type="component" value="Unassembled WGS sequence"/>
</dbReference>
<name>F2BC89_9NEIS</name>
<protein>
    <submittedName>
        <fullName evidence="1">Uncharacterized protein</fullName>
    </submittedName>
</protein>
<proteinExistence type="predicted"/>
<comment type="caution">
    <text evidence="1">The sequence shown here is derived from an EMBL/GenBank/DDBJ whole genome shotgun (WGS) entry which is preliminary data.</text>
</comment>
<dbReference type="HOGENOM" id="CLU_3254472_0_0_4"/>